<accession>G9NVQ2</accession>
<dbReference type="EMBL" id="ABDG02000024">
    <property type="protein sequence ID" value="EHK45069.1"/>
    <property type="molecule type" value="Genomic_DNA"/>
</dbReference>
<dbReference type="AlphaFoldDB" id="G9NVQ2"/>
<gene>
    <name evidence="1" type="ORF">TRIATDRAFT_221149</name>
</gene>
<dbReference type="Proteomes" id="UP000005426">
    <property type="component" value="Unassembled WGS sequence"/>
</dbReference>
<protein>
    <submittedName>
        <fullName evidence="1">Uncharacterized protein</fullName>
    </submittedName>
</protein>
<sequence>HCFILIIQVGINSFPLFHLHLISKRRRLQIQGFLLLHSHQACRRQSSVTRCRRLLPLCLAISNRRPSLGHYFNRPFSTEHSLASHHTTRLHPASATS</sequence>
<dbReference type="HOGENOM" id="CLU_2352253_0_0_1"/>
<reference evidence="1 2" key="1">
    <citation type="journal article" date="2011" name="Genome Biol.">
        <title>Comparative genome sequence analysis underscores mycoparasitism as the ancestral life style of Trichoderma.</title>
        <authorList>
            <person name="Kubicek C.P."/>
            <person name="Herrera-Estrella A."/>
            <person name="Seidl-Seiboth V."/>
            <person name="Martinez D.A."/>
            <person name="Druzhinina I.S."/>
            <person name="Thon M."/>
            <person name="Zeilinger S."/>
            <person name="Casas-Flores S."/>
            <person name="Horwitz B.A."/>
            <person name="Mukherjee P.K."/>
            <person name="Mukherjee M."/>
            <person name="Kredics L."/>
            <person name="Alcaraz L.D."/>
            <person name="Aerts A."/>
            <person name="Antal Z."/>
            <person name="Atanasova L."/>
            <person name="Cervantes-Badillo M.G."/>
            <person name="Challacombe J."/>
            <person name="Chertkov O."/>
            <person name="McCluskey K."/>
            <person name="Coulpier F."/>
            <person name="Deshpande N."/>
            <person name="von Doehren H."/>
            <person name="Ebbole D.J."/>
            <person name="Esquivel-Naranjo E.U."/>
            <person name="Fekete E."/>
            <person name="Flipphi M."/>
            <person name="Glaser F."/>
            <person name="Gomez-Rodriguez E.Y."/>
            <person name="Gruber S."/>
            <person name="Han C."/>
            <person name="Henrissat B."/>
            <person name="Hermosa R."/>
            <person name="Hernandez-Onate M."/>
            <person name="Karaffa L."/>
            <person name="Kosti I."/>
            <person name="Le Crom S."/>
            <person name="Lindquist E."/>
            <person name="Lucas S."/>
            <person name="Luebeck M."/>
            <person name="Luebeck P.S."/>
            <person name="Margeot A."/>
            <person name="Metz B."/>
            <person name="Misra M."/>
            <person name="Nevalainen H."/>
            <person name="Omann M."/>
            <person name="Packer N."/>
            <person name="Perrone G."/>
            <person name="Uresti-Rivera E.E."/>
            <person name="Salamov A."/>
            <person name="Schmoll M."/>
            <person name="Seiboth B."/>
            <person name="Shapiro H."/>
            <person name="Sukno S."/>
            <person name="Tamayo-Ramos J.A."/>
            <person name="Tisch D."/>
            <person name="Wiest A."/>
            <person name="Wilkinson H.H."/>
            <person name="Zhang M."/>
            <person name="Coutinho P.M."/>
            <person name="Kenerley C.M."/>
            <person name="Monte E."/>
            <person name="Baker S.E."/>
            <person name="Grigoriev I.V."/>
        </authorList>
    </citation>
    <scope>NUCLEOTIDE SEQUENCE [LARGE SCALE GENOMIC DNA]</scope>
    <source>
        <strain evidence="2">ATCC 20476 / IMI 206040</strain>
    </source>
</reference>
<organism evidence="1 2">
    <name type="scientific">Hypocrea atroviridis (strain ATCC 20476 / IMI 206040)</name>
    <name type="common">Trichoderma atroviride</name>
    <dbReference type="NCBI Taxonomy" id="452589"/>
    <lineage>
        <taxon>Eukaryota</taxon>
        <taxon>Fungi</taxon>
        <taxon>Dikarya</taxon>
        <taxon>Ascomycota</taxon>
        <taxon>Pezizomycotina</taxon>
        <taxon>Sordariomycetes</taxon>
        <taxon>Hypocreomycetidae</taxon>
        <taxon>Hypocreales</taxon>
        <taxon>Hypocreaceae</taxon>
        <taxon>Trichoderma</taxon>
    </lineage>
</organism>
<evidence type="ECO:0000313" key="2">
    <source>
        <dbReference type="Proteomes" id="UP000005426"/>
    </source>
</evidence>
<name>G9NVQ2_HYPAI</name>
<keyword evidence="2" id="KW-1185">Reference proteome</keyword>
<feature type="non-terminal residue" evidence="1">
    <location>
        <position position="1"/>
    </location>
</feature>
<evidence type="ECO:0000313" key="1">
    <source>
        <dbReference type="EMBL" id="EHK45069.1"/>
    </source>
</evidence>
<comment type="caution">
    <text evidence="1">The sequence shown here is derived from an EMBL/GenBank/DDBJ whole genome shotgun (WGS) entry which is preliminary data.</text>
</comment>
<proteinExistence type="predicted"/>